<dbReference type="AlphaFoldDB" id="A0A485P6P5"/>
<dbReference type="InterPro" id="IPR001519">
    <property type="entry name" value="Ferritin"/>
</dbReference>
<protein>
    <recommendedName>
        <fullName evidence="4">Ferritin</fullName>
    </recommendedName>
</protein>
<evidence type="ECO:0000256" key="1">
    <source>
        <dbReference type="ARBA" id="ARBA00044942"/>
    </source>
</evidence>
<accession>A0A485P6P5</accession>
<evidence type="ECO:0000256" key="4">
    <source>
        <dbReference type="RuleBase" id="RU361145"/>
    </source>
</evidence>
<dbReference type="GO" id="GO:0006879">
    <property type="term" value="P:intracellular iron ion homeostasis"/>
    <property type="evidence" value="ECO:0007669"/>
    <property type="project" value="UniProtKB-KW"/>
</dbReference>
<dbReference type="InterPro" id="IPR009040">
    <property type="entry name" value="Ferritin-like_diiron"/>
</dbReference>
<proteinExistence type="inferred from homology"/>
<dbReference type="GO" id="GO:0044754">
    <property type="term" value="C:autolysosome"/>
    <property type="evidence" value="ECO:0007669"/>
    <property type="project" value="UniProtKB-SubCell"/>
</dbReference>
<dbReference type="GO" id="GO:0008198">
    <property type="term" value="F:ferrous iron binding"/>
    <property type="evidence" value="ECO:0007669"/>
    <property type="project" value="TreeGrafter"/>
</dbReference>
<name>A0A485P6P5_LYNPA</name>
<keyword evidence="4" id="KW-0409">Iron storage</keyword>
<comment type="subunit">
    <text evidence="3">Oligomer of 24 subunits. There are two types of subunits: L (light) chain and H (heavy) chain. The major chain can be light or heavy, depending on the species and tissue type. The functional molecule forms a roughly spherical shell with a diameter of 12 nm and contains a central cavity into which the insoluble mineral iron core is deposited. Interacts with NCOA4.</text>
</comment>
<comment type="similarity">
    <text evidence="4">Belongs to the ferritin family.</text>
</comment>
<dbReference type="InterPro" id="IPR009078">
    <property type="entry name" value="Ferritin-like_SF"/>
</dbReference>
<feature type="domain" description="Ferritin-like diiron" evidence="5">
    <location>
        <begin position="7"/>
        <end position="86"/>
    </location>
</feature>
<gene>
    <name evidence="6" type="ORF">LYPA_23C017511</name>
</gene>
<sequence length="86" mass="9947">MSFHTHQNYSTKVETTVNCLINVHLWVSYTSLSLGFYFDHHDVALENIGHFFRKLAEKKSESAEHLLKMQNQCSGHTLLQDVQKPS</sequence>
<dbReference type="PANTHER" id="PTHR11431">
    <property type="entry name" value="FERRITIN"/>
    <property type="match status" value="1"/>
</dbReference>
<keyword evidence="4" id="KW-0479">Metal-binding</keyword>
<evidence type="ECO:0000313" key="7">
    <source>
        <dbReference type="Proteomes" id="UP000386466"/>
    </source>
</evidence>
<dbReference type="InterPro" id="IPR012347">
    <property type="entry name" value="Ferritin-like"/>
</dbReference>
<evidence type="ECO:0000256" key="3">
    <source>
        <dbReference type="ARBA" id="ARBA00047045"/>
    </source>
</evidence>
<dbReference type="GO" id="GO:0006826">
    <property type="term" value="P:iron ion transport"/>
    <property type="evidence" value="ECO:0007669"/>
    <property type="project" value="InterPro"/>
</dbReference>
<dbReference type="GO" id="GO:0008199">
    <property type="term" value="F:ferric iron binding"/>
    <property type="evidence" value="ECO:0007669"/>
    <property type="project" value="InterPro"/>
</dbReference>
<dbReference type="Proteomes" id="UP000386466">
    <property type="component" value="Unassembled WGS sequence"/>
</dbReference>
<comment type="subcellular location">
    <subcellularLocation>
        <location evidence="1">Autolysosome</location>
    </subcellularLocation>
</comment>
<dbReference type="Gene3D" id="1.20.1260.10">
    <property type="match status" value="1"/>
</dbReference>
<comment type="function">
    <text evidence="2">Stores iron in a soluble, non-toxic, readily available form. Important for iron homeostasis. Iron is taken up in the ferrous form and deposited as ferric hydroxides after oxidation. Also plays a role in delivery of iron to cells. Mediates iron uptake in capsule cells of the developing kidney. Delivery to lysosomes by the cargo receptor NCOA4 for autophagic degradation and release or iron.</text>
</comment>
<evidence type="ECO:0000313" key="6">
    <source>
        <dbReference type="EMBL" id="VFV41390.1"/>
    </source>
</evidence>
<evidence type="ECO:0000256" key="2">
    <source>
        <dbReference type="ARBA" id="ARBA00045578"/>
    </source>
</evidence>
<organism evidence="6 7">
    <name type="scientific">Lynx pardinus</name>
    <name type="common">Iberian lynx</name>
    <name type="synonym">Felis pardina</name>
    <dbReference type="NCBI Taxonomy" id="191816"/>
    <lineage>
        <taxon>Eukaryota</taxon>
        <taxon>Metazoa</taxon>
        <taxon>Chordata</taxon>
        <taxon>Craniata</taxon>
        <taxon>Vertebrata</taxon>
        <taxon>Euteleostomi</taxon>
        <taxon>Mammalia</taxon>
        <taxon>Eutheria</taxon>
        <taxon>Laurasiatheria</taxon>
        <taxon>Carnivora</taxon>
        <taxon>Feliformia</taxon>
        <taxon>Felidae</taxon>
        <taxon>Felinae</taxon>
        <taxon>Lynx</taxon>
    </lineage>
</organism>
<keyword evidence="4" id="KW-0408">Iron</keyword>
<dbReference type="PANTHER" id="PTHR11431:SF47">
    <property type="entry name" value="FERRITIN LIGHT CHAIN"/>
    <property type="match status" value="1"/>
</dbReference>
<dbReference type="SUPFAM" id="SSF47240">
    <property type="entry name" value="Ferritin-like"/>
    <property type="match status" value="1"/>
</dbReference>
<dbReference type="PROSITE" id="PS50905">
    <property type="entry name" value="FERRITIN_LIKE"/>
    <property type="match status" value="1"/>
</dbReference>
<evidence type="ECO:0000259" key="5">
    <source>
        <dbReference type="PROSITE" id="PS50905"/>
    </source>
</evidence>
<reference evidence="6 7" key="1">
    <citation type="submission" date="2019-01" db="EMBL/GenBank/DDBJ databases">
        <authorList>
            <person name="Alioto T."/>
            <person name="Alioto T."/>
        </authorList>
    </citation>
    <scope>NUCLEOTIDE SEQUENCE [LARGE SCALE GENOMIC DNA]</scope>
</reference>
<dbReference type="EMBL" id="CAAGRJ010030239">
    <property type="protein sequence ID" value="VFV41390.1"/>
    <property type="molecule type" value="Genomic_DNA"/>
</dbReference>
<keyword evidence="7" id="KW-1185">Reference proteome</keyword>